<dbReference type="AlphaFoldDB" id="A0A9X3S643"/>
<dbReference type="PANTHER" id="PTHR33546:SF1">
    <property type="entry name" value="LARGE, MULTIFUNCTIONAL SECRETED PROTEIN"/>
    <property type="match status" value="1"/>
</dbReference>
<dbReference type="InterPro" id="IPR005084">
    <property type="entry name" value="CBM6"/>
</dbReference>
<evidence type="ECO:0000313" key="3">
    <source>
        <dbReference type="EMBL" id="MDA0179614.1"/>
    </source>
</evidence>
<dbReference type="Pfam" id="PF07691">
    <property type="entry name" value="PA14"/>
    <property type="match status" value="1"/>
</dbReference>
<dbReference type="SMART" id="SM00758">
    <property type="entry name" value="PA14"/>
    <property type="match status" value="1"/>
</dbReference>
<dbReference type="InterPro" id="IPR008979">
    <property type="entry name" value="Galactose-bd-like_sf"/>
</dbReference>
<reference evidence="3" key="1">
    <citation type="submission" date="2022-10" db="EMBL/GenBank/DDBJ databases">
        <title>The WGS of Solirubrobacter phytolaccae KCTC 29190.</title>
        <authorList>
            <person name="Jiang Z."/>
        </authorList>
    </citation>
    <scope>NUCLEOTIDE SEQUENCE</scope>
    <source>
        <strain evidence="3">KCTC 29190</strain>
    </source>
</reference>
<dbReference type="InterPro" id="IPR037524">
    <property type="entry name" value="PA14/GLEYA"/>
</dbReference>
<dbReference type="GO" id="GO:0030246">
    <property type="term" value="F:carbohydrate binding"/>
    <property type="evidence" value="ECO:0007669"/>
    <property type="project" value="InterPro"/>
</dbReference>
<dbReference type="Pfam" id="PF06439">
    <property type="entry name" value="3keto-disac_hyd"/>
    <property type="match status" value="1"/>
</dbReference>
<organism evidence="3 4">
    <name type="scientific">Solirubrobacter phytolaccae</name>
    <dbReference type="NCBI Taxonomy" id="1404360"/>
    <lineage>
        <taxon>Bacteria</taxon>
        <taxon>Bacillati</taxon>
        <taxon>Actinomycetota</taxon>
        <taxon>Thermoleophilia</taxon>
        <taxon>Solirubrobacterales</taxon>
        <taxon>Solirubrobacteraceae</taxon>
        <taxon>Solirubrobacter</taxon>
    </lineage>
</organism>
<gene>
    <name evidence="3" type="ORF">OJ997_04845</name>
</gene>
<evidence type="ECO:0000259" key="2">
    <source>
        <dbReference type="PROSITE" id="PS51820"/>
    </source>
</evidence>
<sequence>MVTGALGAFAGSAVAQDLPPQEPGVTMRTYQFPSAPNGTCTLKSGQTPNVDKLMQTIDWTQTSEFGAIDNFQTEVLANLTIATAGEYTFRLTSDDGSVLWLDGNEVVNNDGMHSSTTKEGAATLTAGVKKLLIKYVDGVNEQILKLEWKTPGSSSFVVVPSSVLSTEASVVRVVAPGSKYCEGATDTAGDGLRLDTVNPNYDLTDIRPTAFQPKVSGMDFLPDGRMVMTTTGDVSSGGWVPNPESSEVYVLDHVQGATTKDQVTYTKVAGGLKNAMGIQIIDGRWYVSEREGLTELTPDENGDGLREHKRLASWPNGGNFHEFAFGLIHDDDYFYVARSVAINNGGATTDPQPGVTPGTAIKIDRKTWQVSTVAGGLRTPNGIGFGPEGGIFVNDNQGAWLPANKMVQIKQGRFFNHYTNFAGGGRGPFDDQPVTQPVLWMPHNEIANSPSNPVLIKDGEFKGQMLWGDVTYGGLQRGFLEKVDGEFQGAVFRHSAGLEVGVNRTIIGPDGAIYVGGTGEGGNWGEDSKLRYGLQKLTPNGKNVFDMKTMEVIEGGFKIIYTQPVGDAAVAKLANAYKFKQWRYIPTSQYGGPKVDEESLLVKDASISEDKKTVTIHVDGLKPGRVVHVRSQRPFASATGEELWNTEAWYTLNSLPGYTATPTQTGYYEAEEAVLAGGASVATEHSGYSGSGFVGGFSNTNASMTFQVTADADGTFPVNVRYANGPNPSTKDKSVALYVNNVKQPNWVFPTTSTTDWKAWAFSTKSLALTKGVNQIKFVFESGTDGNVNFDALKLGESKDICAPATLEPGYVGLFDGTLESLTKWRLAGPGSFGRVDDCSIKSVGGLGLNWYTPKQFTNYSLKLDWKLNDDSNGGVFVGFPNPNNDPWVAVDNGYEIQMDETDDLVHLTGSIYGIQGADRAKVLTALKPLGQWNTYELLVQGDNIKVILNDVVVNDYTVTNAARDLAGYIGLQNHGDGDNVWYRNIRIKEGLIDNVKPTITSTLDPATPGADGTYDRAVTLTLAAQDDKPGTIGIEYRVNGGAWTAYTSPVTVSAKGEHVIEYRATDAAGNVSEIGTKTVTIKATTSQTNHDLVGSVPATLAVSLSGGQSSLGTFIPGVDRDYTASTIATVTSTAGEAALTVVDPGTTNVGKLVNGTHALPQPLQVKAATGAFAALSGSPLTLKSFADPVSGSEVTVDFKQPVAKTDGLRTGQYSKTLTFTLSTTTP</sequence>
<dbReference type="Gene3D" id="2.60.40.10">
    <property type="entry name" value="Immunoglobulins"/>
    <property type="match status" value="1"/>
</dbReference>
<dbReference type="NCBIfam" id="NF047446">
    <property type="entry name" value="barrel_OmpL47"/>
    <property type="match status" value="1"/>
</dbReference>
<dbReference type="PROSITE" id="PS51820">
    <property type="entry name" value="PA14"/>
    <property type="match status" value="1"/>
</dbReference>
<dbReference type="InterPro" id="IPR013783">
    <property type="entry name" value="Ig-like_fold"/>
</dbReference>
<proteinExistence type="predicted"/>
<dbReference type="GO" id="GO:0005975">
    <property type="term" value="P:carbohydrate metabolic process"/>
    <property type="evidence" value="ECO:0007669"/>
    <property type="project" value="UniProtKB-ARBA"/>
</dbReference>
<evidence type="ECO:0000259" key="1">
    <source>
        <dbReference type="PROSITE" id="PS51175"/>
    </source>
</evidence>
<dbReference type="SUPFAM" id="SSF49785">
    <property type="entry name" value="Galactose-binding domain-like"/>
    <property type="match status" value="1"/>
</dbReference>
<dbReference type="InterPro" id="IPR010496">
    <property type="entry name" value="AL/BT2_dom"/>
</dbReference>
<protein>
    <submittedName>
        <fullName evidence="3">DUF1080 domain-containing protein</fullName>
    </submittedName>
</protein>
<dbReference type="Pfam" id="PF16990">
    <property type="entry name" value="CBM_35"/>
    <property type="match status" value="1"/>
</dbReference>
<dbReference type="EMBL" id="JAPDDP010000006">
    <property type="protein sequence ID" value="MDA0179614.1"/>
    <property type="molecule type" value="Genomic_DNA"/>
</dbReference>
<dbReference type="SUPFAM" id="SSF56988">
    <property type="entry name" value="Anthrax protective antigen"/>
    <property type="match status" value="1"/>
</dbReference>
<dbReference type="SUPFAM" id="SSF63829">
    <property type="entry name" value="Calcium-dependent phosphotriesterase"/>
    <property type="match status" value="1"/>
</dbReference>
<feature type="domain" description="PA14" evidence="2">
    <location>
        <begin position="20"/>
        <end position="163"/>
    </location>
</feature>
<evidence type="ECO:0000313" key="4">
    <source>
        <dbReference type="Proteomes" id="UP001147653"/>
    </source>
</evidence>
<dbReference type="Gene3D" id="2.60.120.560">
    <property type="entry name" value="Exo-inulinase, domain 1"/>
    <property type="match status" value="1"/>
</dbReference>
<name>A0A9X3S643_9ACTN</name>
<dbReference type="RefSeq" id="WP_270023911.1">
    <property type="nucleotide sequence ID" value="NZ_JAPDDP010000006.1"/>
</dbReference>
<accession>A0A9X3S643</accession>
<dbReference type="InterPro" id="IPR011658">
    <property type="entry name" value="PA14_dom"/>
</dbReference>
<feature type="domain" description="CBM6" evidence="1">
    <location>
        <begin position="666"/>
        <end position="796"/>
    </location>
</feature>
<dbReference type="Gene3D" id="3.90.182.10">
    <property type="entry name" value="Toxin - Anthrax Protective Antigen,domain 1"/>
    <property type="match status" value="1"/>
</dbReference>
<keyword evidence="4" id="KW-1185">Reference proteome</keyword>
<dbReference type="Gene3D" id="2.60.120.260">
    <property type="entry name" value="Galactose-binding domain-like"/>
    <property type="match status" value="1"/>
</dbReference>
<dbReference type="Proteomes" id="UP001147653">
    <property type="component" value="Unassembled WGS sequence"/>
</dbReference>
<dbReference type="GO" id="GO:0016787">
    <property type="term" value="F:hydrolase activity"/>
    <property type="evidence" value="ECO:0007669"/>
    <property type="project" value="InterPro"/>
</dbReference>
<comment type="caution">
    <text evidence="3">The sequence shown here is derived from an EMBL/GenBank/DDBJ whole genome shotgun (WGS) entry which is preliminary data.</text>
</comment>
<dbReference type="PANTHER" id="PTHR33546">
    <property type="entry name" value="LARGE, MULTIFUNCTIONAL SECRETED PROTEIN-RELATED"/>
    <property type="match status" value="1"/>
</dbReference>
<dbReference type="CDD" id="cd04083">
    <property type="entry name" value="CBM35_Lmo2446-like"/>
    <property type="match status" value="1"/>
</dbReference>
<dbReference type="PROSITE" id="PS51175">
    <property type="entry name" value="CBM6"/>
    <property type="match status" value="1"/>
</dbReference>
<dbReference type="InterPro" id="IPR058094">
    <property type="entry name" value="Ig-like_OmpL47-like"/>
</dbReference>